<feature type="compositionally biased region" description="Basic and acidic residues" evidence="1">
    <location>
        <begin position="1"/>
        <end position="23"/>
    </location>
</feature>
<dbReference type="PATRIC" id="fig|280505.15.peg.1282"/>
<organism evidence="2">
    <name type="scientific">Leptospira borgpetersenii serovar Ballum</name>
    <dbReference type="NCBI Taxonomy" id="280505"/>
    <lineage>
        <taxon>Bacteria</taxon>
        <taxon>Pseudomonadati</taxon>
        <taxon>Spirochaetota</taxon>
        <taxon>Spirochaetia</taxon>
        <taxon>Leptospirales</taxon>
        <taxon>Leptospiraceae</taxon>
        <taxon>Leptospira</taxon>
    </lineage>
</organism>
<evidence type="ECO:0000256" key="1">
    <source>
        <dbReference type="SAM" id="MobiDB-lite"/>
    </source>
</evidence>
<feature type="region of interest" description="Disordered" evidence="1">
    <location>
        <begin position="1"/>
        <end position="39"/>
    </location>
</feature>
<evidence type="ECO:0000313" key="2">
    <source>
        <dbReference type="EMBL" id="ALO25609.1"/>
    </source>
</evidence>
<gene>
    <name evidence="2" type="ORF">LBBP_01315</name>
</gene>
<dbReference type="AlphaFoldDB" id="A0A0S2IPP6"/>
<evidence type="ECO:0000313" key="3">
    <source>
        <dbReference type="Proteomes" id="UP000058857"/>
    </source>
</evidence>
<dbReference type="Proteomes" id="UP000058857">
    <property type="component" value="Chromosome 1"/>
</dbReference>
<dbReference type="EMBL" id="CP012029">
    <property type="protein sequence ID" value="ALO25609.1"/>
    <property type="molecule type" value="Genomic_DNA"/>
</dbReference>
<accession>A0A0S2IPP6</accession>
<name>A0A0S2IPP6_LEPBO</name>
<protein>
    <submittedName>
        <fullName evidence="2">Uncharacterized protein</fullName>
    </submittedName>
</protein>
<reference evidence="2 3" key="1">
    <citation type="journal article" date="2015" name="PLoS Negl. Trop. Dis.">
        <title>Distribution of Plasmids in Distinct Leptospira Pathogenic Species.</title>
        <authorList>
            <person name="Wang Y."/>
            <person name="Zhuang X."/>
            <person name="Zhong Y."/>
            <person name="Zhang C."/>
            <person name="Zhang Y."/>
            <person name="Zeng L."/>
            <person name="Zhu Y."/>
            <person name="He P."/>
            <person name="Dong K."/>
            <person name="Pal U."/>
            <person name="Guo X."/>
            <person name="Qin J."/>
        </authorList>
    </citation>
    <scope>NUCLEOTIDE SEQUENCE [LARGE SCALE GENOMIC DNA]</scope>
    <source>
        <strain evidence="2 3">56604</strain>
    </source>
</reference>
<sequence>MIHRVEIGGEPSFFKDQEGDTNRGQDNTQLKTGLKTLGM</sequence>
<proteinExistence type="predicted"/>